<gene>
    <name evidence="1" type="ORF">UFOPK2579_01352</name>
</gene>
<dbReference type="InterPro" id="IPR009351">
    <property type="entry name" value="AlkZ-like"/>
</dbReference>
<dbReference type="EMBL" id="CAEZXR010000149">
    <property type="protein sequence ID" value="CAB4709209.1"/>
    <property type="molecule type" value="Genomic_DNA"/>
</dbReference>
<proteinExistence type="predicted"/>
<name>A0A6J6QE49_9ZZZZ</name>
<protein>
    <submittedName>
        <fullName evidence="1">Unannotated protein</fullName>
    </submittedName>
</protein>
<sequence>MSVHELTRAQARQIALRAQLLTAERLDDVVDVVEHLTAVQIDPIAAVAPSADLVLWSRIGSAYDGGDLRACLEDHALLEHQGYLRHPRYLALCRAEMAHWPGEGELRPWQEQIRGWVDANEECRLDILQLLDESGPLTSRELPDTCAVPWGSSGWTNNKNVTRLLDFMVARGEVAVAGRRGRDRTWDLVERVWGPDPLVVPAPEARRERALSRLRALGLARARVAEVPGEPYDVGEIGEPAVVEGVKGQWRVDPDQLDRAFAGRAALLSPFDRLVHDRKRAAELFDFDYQLEMYKPVAKRRWGYYALPILYADRLVGKLDASADRKAGVLWIDAVHEDVPFTRAMTRAVDAEIDDLARWLDLEPQRT</sequence>
<accession>A0A6J6QE49</accession>
<dbReference type="PANTHER" id="PTHR30528">
    <property type="entry name" value="CYTOPLASMIC PROTEIN"/>
    <property type="match status" value="1"/>
</dbReference>
<dbReference type="PANTHER" id="PTHR30528:SF0">
    <property type="entry name" value="CYTOPLASMIC PROTEIN"/>
    <property type="match status" value="1"/>
</dbReference>
<organism evidence="1">
    <name type="scientific">freshwater metagenome</name>
    <dbReference type="NCBI Taxonomy" id="449393"/>
    <lineage>
        <taxon>unclassified sequences</taxon>
        <taxon>metagenomes</taxon>
        <taxon>ecological metagenomes</taxon>
    </lineage>
</organism>
<dbReference type="Pfam" id="PF06224">
    <property type="entry name" value="AlkZ-like"/>
    <property type="match status" value="1"/>
</dbReference>
<reference evidence="1" key="1">
    <citation type="submission" date="2020-05" db="EMBL/GenBank/DDBJ databases">
        <authorList>
            <person name="Chiriac C."/>
            <person name="Salcher M."/>
            <person name="Ghai R."/>
            <person name="Kavagutti S V."/>
        </authorList>
    </citation>
    <scope>NUCLEOTIDE SEQUENCE</scope>
</reference>
<dbReference type="AlphaFoldDB" id="A0A6J6QE49"/>
<evidence type="ECO:0000313" key="1">
    <source>
        <dbReference type="EMBL" id="CAB4709209.1"/>
    </source>
</evidence>